<keyword evidence="6" id="KW-0511">Multifunctional enzyme</keyword>
<sequence>MAKGTHTASSSTSGEAGGKTSSNKGLLNYPRAGVTGWTRWLPSLRLLGVAVLAAFVLAIAAFSVGYAVTDIPEPNAEAAGQTSTVFWDDGETPIGTFKIEDRQPVSIDEISQPMQQAAIAAEDQSFYENRGISIKGISRAVWGVITDDYAGGGSTITQQYVKNFYLSNERSLDRKVREMFIAIKIDQEMTKDEVLAAYLNTIYLGRQSYGVEVAAQNYFDKPASELDVSESVLLAAMIQRPGAADPAANPEEYEARFQYVLKNMVELGYLTEDEASAVEMPEINETKGDNQFKGPNGYLLDTVRKELQRAGIEPEQIDRGGLEIVTTYDQDDMAAAVDAIEELPELKSGMHVGLLSIDPATGGVKAMYGGADYLERQQNAATEDTSQTGSAFKPFALVAGFENGFRLTDTFTGNSGVTMTTEGTPWAPRNYGGSNYGPVSLLTATQKSINSAYAQLNIEVGPEKTMDVAVRAGLPEDSPGLAPNAANVLGTANASVQSMTSAYATFASNGIYRAPHHVEKATTPEGEVVYEPDTEGEREFDENVMAETSYALSRVVSGGTGSYAQNLGRPAAGKTGTSQDYYSAWFAGYTPNMATAVSIYREDEAGNPVTIGSYGGRGTITGGTFPTIAWTNYMTKALEGEPVEKFPKRGELPDVEKPQAPENDPGVPKQVPQRPNPNPNPNPAPDQGGGSGGDEPAREPEEEAPDLGDEPPEEEPEQPEPPAEEPEPEQPERPEPPKERPELPEPPVEKPEPDRPPREPNGPPSLG</sequence>
<accession>A0ABP8EF49</accession>
<dbReference type="InterPro" id="IPR001460">
    <property type="entry name" value="PCN-bd_Tpept"/>
</dbReference>
<evidence type="ECO:0000256" key="8">
    <source>
        <dbReference type="ARBA" id="ARBA00049902"/>
    </source>
</evidence>
<dbReference type="EMBL" id="BAABAZ010000003">
    <property type="protein sequence ID" value="GAA4282544.1"/>
    <property type="molecule type" value="Genomic_DNA"/>
</dbReference>
<dbReference type="Gene3D" id="1.10.3810.10">
    <property type="entry name" value="Biosynthetic peptidoglycan transglycosylase-like"/>
    <property type="match status" value="1"/>
</dbReference>
<dbReference type="InterPro" id="IPR023346">
    <property type="entry name" value="Lysozyme-like_dom_sf"/>
</dbReference>
<feature type="compositionally biased region" description="Basic and acidic residues" evidence="9">
    <location>
        <begin position="730"/>
        <end position="758"/>
    </location>
</feature>
<evidence type="ECO:0000256" key="4">
    <source>
        <dbReference type="ARBA" id="ARBA00022679"/>
    </source>
</evidence>
<reference evidence="14" key="1">
    <citation type="journal article" date="2019" name="Int. J. Syst. Evol. Microbiol.">
        <title>The Global Catalogue of Microorganisms (GCM) 10K type strain sequencing project: providing services to taxonomists for standard genome sequencing and annotation.</title>
        <authorList>
            <consortium name="The Broad Institute Genomics Platform"/>
            <consortium name="The Broad Institute Genome Sequencing Center for Infectious Disease"/>
            <person name="Wu L."/>
            <person name="Ma J."/>
        </authorList>
    </citation>
    <scope>NUCLEOTIDE SEQUENCE [LARGE SCALE GENOMIC DNA]</scope>
    <source>
        <strain evidence="14">JCM 17458</strain>
    </source>
</reference>
<evidence type="ECO:0000256" key="7">
    <source>
        <dbReference type="ARBA" id="ARBA00034000"/>
    </source>
</evidence>
<feature type="compositionally biased region" description="Basic and acidic residues" evidence="9">
    <location>
        <begin position="647"/>
        <end position="659"/>
    </location>
</feature>
<dbReference type="InterPro" id="IPR036950">
    <property type="entry name" value="PBP_transglycosylase"/>
</dbReference>
<evidence type="ECO:0000256" key="6">
    <source>
        <dbReference type="ARBA" id="ARBA00023268"/>
    </source>
</evidence>
<feature type="domain" description="Penicillin-binding protein transpeptidase" evidence="11">
    <location>
        <begin position="357"/>
        <end position="594"/>
    </location>
</feature>
<name>A0ABP8EF49_9MICO</name>
<keyword evidence="5" id="KW-0378">Hydrolase</keyword>
<keyword evidence="3" id="KW-0328">Glycosyltransferase</keyword>
<evidence type="ECO:0000313" key="14">
    <source>
        <dbReference type="Proteomes" id="UP001501586"/>
    </source>
</evidence>
<evidence type="ECO:0000313" key="13">
    <source>
        <dbReference type="EMBL" id="GAA4282544.1"/>
    </source>
</evidence>
<comment type="catalytic activity">
    <reaction evidence="8">
        <text>[GlcNAc-(1-&gt;4)-Mur2Ac(oyl-L-Ala-gamma-D-Glu-L-Lys-D-Ala-D-Ala)](n)-di-trans,octa-cis-undecaprenyl diphosphate + beta-D-GlcNAc-(1-&gt;4)-Mur2Ac(oyl-L-Ala-gamma-D-Glu-L-Lys-D-Ala-D-Ala)-di-trans,octa-cis-undecaprenyl diphosphate = [GlcNAc-(1-&gt;4)-Mur2Ac(oyl-L-Ala-gamma-D-Glu-L-Lys-D-Ala-D-Ala)](n+1)-di-trans,octa-cis-undecaprenyl diphosphate + di-trans,octa-cis-undecaprenyl diphosphate + H(+)</text>
        <dbReference type="Rhea" id="RHEA:23708"/>
        <dbReference type="Rhea" id="RHEA-COMP:9602"/>
        <dbReference type="Rhea" id="RHEA-COMP:9603"/>
        <dbReference type="ChEBI" id="CHEBI:15378"/>
        <dbReference type="ChEBI" id="CHEBI:58405"/>
        <dbReference type="ChEBI" id="CHEBI:60033"/>
        <dbReference type="ChEBI" id="CHEBI:78435"/>
        <dbReference type="EC" id="2.4.99.28"/>
    </reaction>
</comment>
<feature type="compositionally biased region" description="Low complexity" evidence="9">
    <location>
        <begin position="1"/>
        <end position="22"/>
    </location>
</feature>
<feature type="region of interest" description="Disordered" evidence="9">
    <location>
        <begin position="647"/>
        <end position="767"/>
    </location>
</feature>
<keyword evidence="10" id="KW-0472">Membrane</keyword>
<dbReference type="InterPro" id="IPR050396">
    <property type="entry name" value="Glycosyltr_51/Transpeptidase"/>
</dbReference>
<evidence type="ECO:0000259" key="11">
    <source>
        <dbReference type="Pfam" id="PF00905"/>
    </source>
</evidence>
<dbReference type="Gene3D" id="3.40.710.10">
    <property type="entry name" value="DD-peptidase/beta-lactamase superfamily"/>
    <property type="match status" value="1"/>
</dbReference>
<keyword evidence="10" id="KW-0812">Transmembrane</keyword>
<dbReference type="Proteomes" id="UP001501586">
    <property type="component" value="Unassembled WGS sequence"/>
</dbReference>
<dbReference type="InterPro" id="IPR001264">
    <property type="entry name" value="Glyco_trans_51"/>
</dbReference>
<dbReference type="PANTHER" id="PTHR32282:SF34">
    <property type="entry name" value="PENICILLIN-BINDING PROTEIN 1A"/>
    <property type="match status" value="1"/>
</dbReference>
<dbReference type="Pfam" id="PF00905">
    <property type="entry name" value="Transpeptidase"/>
    <property type="match status" value="1"/>
</dbReference>
<proteinExistence type="predicted"/>
<dbReference type="Pfam" id="PF00912">
    <property type="entry name" value="Transgly"/>
    <property type="match status" value="1"/>
</dbReference>
<evidence type="ECO:0000256" key="9">
    <source>
        <dbReference type="SAM" id="MobiDB-lite"/>
    </source>
</evidence>
<evidence type="ECO:0000256" key="5">
    <source>
        <dbReference type="ARBA" id="ARBA00022801"/>
    </source>
</evidence>
<keyword evidence="10" id="KW-1133">Transmembrane helix</keyword>
<dbReference type="SUPFAM" id="SSF56601">
    <property type="entry name" value="beta-lactamase/transpeptidase-like"/>
    <property type="match status" value="1"/>
</dbReference>
<evidence type="ECO:0000256" key="3">
    <source>
        <dbReference type="ARBA" id="ARBA00022676"/>
    </source>
</evidence>
<feature type="compositionally biased region" description="Acidic residues" evidence="9">
    <location>
        <begin position="700"/>
        <end position="729"/>
    </location>
</feature>
<evidence type="ECO:0000256" key="10">
    <source>
        <dbReference type="SAM" id="Phobius"/>
    </source>
</evidence>
<keyword evidence="1" id="KW-0121">Carboxypeptidase</keyword>
<keyword evidence="14" id="KW-1185">Reference proteome</keyword>
<protein>
    <submittedName>
        <fullName evidence="13">Transglycosylase domain-containing protein</fullName>
    </submittedName>
</protein>
<feature type="region of interest" description="Disordered" evidence="9">
    <location>
        <begin position="1"/>
        <end position="25"/>
    </location>
</feature>
<dbReference type="InterPro" id="IPR012338">
    <property type="entry name" value="Beta-lactam/transpept-like"/>
</dbReference>
<evidence type="ECO:0000256" key="1">
    <source>
        <dbReference type="ARBA" id="ARBA00022645"/>
    </source>
</evidence>
<organism evidence="13 14">
    <name type="scientific">Brevibacterium daeguense</name>
    <dbReference type="NCBI Taxonomy" id="909936"/>
    <lineage>
        <taxon>Bacteria</taxon>
        <taxon>Bacillati</taxon>
        <taxon>Actinomycetota</taxon>
        <taxon>Actinomycetes</taxon>
        <taxon>Micrococcales</taxon>
        <taxon>Brevibacteriaceae</taxon>
        <taxon>Brevibacterium</taxon>
    </lineage>
</organism>
<feature type="domain" description="Glycosyl transferase family 51" evidence="12">
    <location>
        <begin position="93"/>
        <end position="264"/>
    </location>
</feature>
<feature type="compositionally biased region" description="Pro residues" evidence="9">
    <location>
        <begin position="674"/>
        <end position="684"/>
    </location>
</feature>
<dbReference type="SUPFAM" id="SSF53955">
    <property type="entry name" value="Lysozyme-like"/>
    <property type="match status" value="1"/>
</dbReference>
<gene>
    <name evidence="13" type="ORF">GCM10022261_00750</name>
</gene>
<comment type="caution">
    <text evidence="13">The sequence shown here is derived from an EMBL/GenBank/DDBJ whole genome shotgun (WGS) entry which is preliminary data.</text>
</comment>
<feature type="transmembrane region" description="Helical" evidence="10">
    <location>
        <begin position="46"/>
        <end position="68"/>
    </location>
</feature>
<keyword evidence="4" id="KW-0808">Transferase</keyword>
<dbReference type="RefSeq" id="WP_236865841.1">
    <property type="nucleotide sequence ID" value="NZ_BAABAZ010000003.1"/>
</dbReference>
<comment type="catalytic activity">
    <reaction evidence="7">
        <text>Preferential cleavage: (Ac)2-L-Lys-D-Ala-|-D-Ala. Also transpeptidation of peptidyl-alanyl moieties that are N-acyl substituents of D-alanine.</text>
        <dbReference type="EC" id="3.4.16.4"/>
    </reaction>
</comment>
<keyword evidence="2" id="KW-0645">Protease</keyword>
<dbReference type="PANTHER" id="PTHR32282">
    <property type="entry name" value="BINDING PROTEIN TRANSPEPTIDASE, PUTATIVE-RELATED"/>
    <property type="match status" value="1"/>
</dbReference>
<evidence type="ECO:0000256" key="2">
    <source>
        <dbReference type="ARBA" id="ARBA00022670"/>
    </source>
</evidence>
<evidence type="ECO:0000259" key="12">
    <source>
        <dbReference type="Pfam" id="PF00912"/>
    </source>
</evidence>